<evidence type="ECO:0000256" key="6">
    <source>
        <dbReference type="ARBA" id="ARBA00022892"/>
    </source>
</evidence>
<keyword evidence="7 11" id="KW-0653">Protein transport</keyword>
<dbReference type="PANTHER" id="PTHR12701">
    <property type="entry name" value="BCR-ASSOCIATED PROTEIN, BAP"/>
    <property type="match status" value="1"/>
</dbReference>
<feature type="domain" description="BAP29/BAP31 transmembrane" evidence="13">
    <location>
        <begin position="1"/>
        <end position="142"/>
    </location>
</feature>
<evidence type="ECO:0000256" key="11">
    <source>
        <dbReference type="RuleBase" id="RU367026"/>
    </source>
</evidence>
<dbReference type="EMBL" id="ML992510">
    <property type="protein sequence ID" value="KAF2221621.1"/>
    <property type="molecule type" value="Genomic_DNA"/>
</dbReference>
<evidence type="ECO:0000259" key="14">
    <source>
        <dbReference type="Pfam" id="PF18035"/>
    </source>
</evidence>
<evidence type="ECO:0000256" key="3">
    <source>
        <dbReference type="ARBA" id="ARBA00022448"/>
    </source>
</evidence>
<dbReference type="Gene3D" id="1.20.5.110">
    <property type="match status" value="1"/>
</dbReference>
<evidence type="ECO:0000256" key="12">
    <source>
        <dbReference type="SAM" id="MobiDB-lite"/>
    </source>
</evidence>
<evidence type="ECO:0000256" key="10">
    <source>
        <dbReference type="ARBA" id="ARBA00023136"/>
    </source>
</evidence>
<evidence type="ECO:0000256" key="9">
    <source>
        <dbReference type="ARBA" id="ARBA00023054"/>
    </source>
</evidence>
<evidence type="ECO:0000256" key="5">
    <source>
        <dbReference type="ARBA" id="ARBA00022824"/>
    </source>
</evidence>
<comment type="function">
    <text evidence="11">May play a role in anterograde transport of membrane proteins from the endoplasmic reticulum to the Golgi.</text>
</comment>
<feature type="transmembrane region" description="Helical" evidence="11">
    <location>
        <begin position="6"/>
        <end position="28"/>
    </location>
</feature>
<keyword evidence="9" id="KW-0175">Coiled coil</keyword>
<feature type="region of interest" description="Disordered" evidence="12">
    <location>
        <begin position="142"/>
        <end position="212"/>
    </location>
</feature>
<dbReference type="Proteomes" id="UP000799538">
    <property type="component" value="Unassembled WGS sequence"/>
</dbReference>
<feature type="domain" description="Bap31/Bap29 cytoplasmic coiled-coil" evidence="14">
    <location>
        <begin position="164"/>
        <end position="211"/>
    </location>
</feature>
<keyword evidence="4 11" id="KW-0812">Transmembrane</keyword>
<comment type="subcellular location">
    <subcellularLocation>
        <location evidence="1 11">Endoplasmic reticulum membrane</location>
        <topology evidence="1 11">Multi-pass membrane protein</topology>
    </subcellularLocation>
</comment>
<feature type="transmembrane region" description="Helical" evidence="11">
    <location>
        <begin position="109"/>
        <end position="134"/>
    </location>
</feature>
<dbReference type="GO" id="GO:0070973">
    <property type="term" value="P:protein localization to endoplasmic reticulum exit site"/>
    <property type="evidence" value="ECO:0007669"/>
    <property type="project" value="UniProtKB-UniRule"/>
</dbReference>
<evidence type="ECO:0000256" key="4">
    <source>
        <dbReference type="ARBA" id="ARBA00022692"/>
    </source>
</evidence>
<dbReference type="InterPro" id="IPR008417">
    <property type="entry name" value="BAP29/BAP31"/>
</dbReference>
<evidence type="ECO:0000313" key="16">
    <source>
        <dbReference type="Proteomes" id="UP000799538"/>
    </source>
</evidence>
<evidence type="ECO:0000259" key="13">
    <source>
        <dbReference type="Pfam" id="PF05529"/>
    </source>
</evidence>
<comment type="similarity">
    <text evidence="2 11">Belongs to the BCAP29/BCAP31 family.</text>
</comment>
<dbReference type="GO" id="GO:0006888">
    <property type="term" value="P:endoplasmic reticulum to Golgi vesicle-mediated transport"/>
    <property type="evidence" value="ECO:0007669"/>
    <property type="project" value="UniProtKB-UniRule"/>
</dbReference>
<evidence type="ECO:0000256" key="2">
    <source>
        <dbReference type="ARBA" id="ARBA00007956"/>
    </source>
</evidence>
<evidence type="ECO:0000256" key="1">
    <source>
        <dbReference type="ARBA" id="ARBA00004477"/>
    </source>
</evidence>
<protein>
    <recommendedName>
        <fullName evidence="11">Endoplasmic reticulum transmembrane protein</fullName>
    </recommendedName>
</protein>
<evidence type="ECO:0000313" key="15">
    <source>
        <dbReference type="EMBL" id="KAF2221621.1"/>
    </source>
</evidence>
<keyword evidence="16" id="KW-1185">Reference proteome</keyword>
<dbReference type="Pfam" id="PF05529">
    <property type="entry name" value="Bap31"/>
    <property type="match status" value="1"/>
</dbReference>
<keyword evidence="10 11" id="KW-0472">Membrane</keyword>
<name>A0A6A6G772_9PEZI</name>
<dbReference type="Pfam" id="PF18035">
    <property type="entry name" value="Bap31_Bap29_C"/>
    <property type="match status" value="1"/>
</dbReference>
<feature type="transmembrane region" description="Helical" evidence="11">
    <location>
        <begin position="49"/>
        <end position="70"/>
    </location>
</feature>
<dbReference type="InterPro" id="IPR040463">
    <property type="entry name" value="BAP29/BAP31_N"/>
</dbReference>
<keyword evidence="5 11" id="KW-0256">Endoplasmic reticulum</keyword>
<gene>
    <name evidence="15" type="ORF">BDZ85DRAFT_240101</name>
</gene>
<evidence type="ECO:0000256" key="7">
    <source>
        <dbReference type="ARBA" id="ARBA00022927"/>
    </source>
</evidence>
<keyword evidence="8 11" id="KW-1133">Transmembrane helix</keyword>
<dbReference type="AlphaFoldDB" id="A0A6A6G772"/>
<dbReference type="GO" id="GO:0006886">
    <property type="term" value="P:intracellular protein transport"/>
    <property type="evidence" value="ECO:0007669"/>
    <property type="project" value="UniProtKB-UniRule"/>
</dbReference>
<dbReference type="InterPro" id="IPR041672">
    <property type="entry name" value="Bap31/Bap29_C"/>
</dbReference>
<dbReference type="OrthoDB" id="435607at2759"/>
<feature type="compositionally biased region" description="Polar residues" evidence="12">
    <location>
        <begin position="201"/>
        <end position="212"/>
    </location>
</feature>
<feature type="compositionally biased region" description="Basic and acidic residues" evidence="12">
    <location>
        <begin position="167"/>
        <end position="184"/>
    </location>
</feature>
<organism evidence="15 16">
    <name type="scientific">Elsinoe ampelina</name>
    <dbReference type="NCBI Taxonomy" id="302913"/>
    <lineage>
        <taxon>Eukaryota</taxon>
        <taxon>Fungi</taxon>
        <taxon>Dikarya</taxon>
        <taxon>Ascomycota</taxon>
        <taxon>Pezizomycotina</taxon>
        <taxon>Dothideomycetes</taxon>
        <taxon>Dothideomycetidae</taxon>
        <taxon>Myriangiales</taxon>
        <taxon>Elsinoaceae</taxon>
        <taxon>Elsinoe</taxon>
    </lineage>
</organism>
<keyword evidence="3 11" id="KW-0813">Transport</keyword>
<dbReference type="GO" id="GO:0005789">
    <property type="term" value="C:endoplasmic reticulum membrane"/>
    <property type="evidence" value="ECO:0007669"/>
    <property type="project" value="UniProtKB-SubCell"/>
</dbReference>
<accession>A0A6A6G772</accession>
<feature type="compositionally biased region" description="Basic and acidic residues" evidence="12">
    <location>
        <begin position="142"/>
        <end position="158"/>
    </location>
</feature>
<sequence length="212" mass="24195">MTLYYSLVFLLLVFEMVVFMALIVPMPFTWKRKLFTFISESPIIAKIQYAMKITFIFILILFIDSVNRVYRVQIELRQATKQGSGVAGAAALGSERMEVQARKFYSQRNMYLCGFTLFLSLILNRTYVMILDVLRLEEENKTLKGSPDAKGKSAKGLDEAGNAGEIGRLKKELERRDRDIDTLKKQSQGLSDEYNRLGDQVSGSNPTPKKDR</sequence>
<dbReference type="PANTHER" id="PTHR12701:SF20">
    <property type="entry name" value="ENDOPLASMIC RETICULUM TRANSMEMBRANE PROTEIN"/>
    <property type="match status" value="1"/>
</dbReference>
<proteinExistence type="inferred from homology"/>
<reference evidence="16" key="1">
    <citation type="journal article" date="2020" name="Stud. Mycol.">
        <title>101 Dothideomycetes genomes: A test case for predicting lifestyles and emergence of pathogens.</title>
        <authorList>
            <person name="Haridas S."/>
            <person name="Albert R."/>
            <person name="Binder M."/>
            <person name="Bloem J."/>
            <person name="LaButti K."/>
            <person name="Salamov A."/>
            <person name="Andreopoulos B."/>
            <person name="Baker S."/>
            <person name="Barry K."/>
            <person name="Bills G."/>
            <person name="Bluhm B."/>
            <person name="Cannon C."/>
            <person name="Castanera R."/>
            <person name="Culley D."/>
            <person name="Daum C."/>
            <person name="Ezra D."/>
            <person name="Gonzalez J."/>
            <person name="Henrissat B."/>
            <person name="Kuo A."/>
            <person name="Liang C."/>
            <person name="Lipzen A."/>
            <person name="Lutzoni F."/>
            <person name="Magnuson J."/>
            <person name="Mondo S."/>
            <person name="Nolan M."/>
            <person name="Ohm R."/>
            <person name="Pangilinan J."/>
            <person name="Park H.-J."/>
            <person name="Ramirez L."/>
            <person name="Alfaro M."/>
            <person name="Sun H."/>
            <person name="Tritt A."/>
            <person name="Yoshinaga Y."/>
            <person name="Zwiers L.-H."/>
            <person name="Turgeon B."/>
            <person name="Goodwin S."/>
            <person name="Spatafora J."/>
            <person name="Crous P."/>
            <person name="Grigoriev I."/>
        </authorList>
    </citation>
    <scope>NUCLEOTIDE SEQUENCE [LARGE SCALE GENOMIC DNA]</scope>
    <source>
        <strain evidence="16">CECT 20119</strain>
    </source>
</reference>
<evidence type="ECO:0000256" key="8">
    <source>
        <dbReference type="ARBA" id="ARBA00022989"/>
    </source>
</evidence>
<keyword evidence="6 11" id="KW-0931">ER-Golgi transport</keyword>